<dbReference type="Pfam" id="PF17754">
    <property type="entry name" value="TetR_C_14"/>
    <property type="match status" value="1"/>
</dbReference>
<dbReference type="Pfam" id="PF00440">
    <property type="entry name" value="TetR_N"/>
    <property type="match status" value="1"/>
</dbReference>
<evidence type="ECO:0000256" key="1">
    <source>
        <dbReference type="ARBA" id="ARBA00023015"/>
    </source>
</evidence>
<dbReference type="EMBL" id="CACSIP010000076">
    <property type="protein sequence ID" value="CAA0138324.1"/>
    <property type="molecule type" value="Genomic_DNA"/>
</dbReference>
<dbReference type="SUPFAM" id="SSF46689">
    <property type="entry name" value="Homeodomain-like"/>
    <property type="match status" value="1"/>
</dbReference>
<name>A0A5S9RBK7_MYCVN</name>
<dbReference type="GO" id="GO:0003700">
    <property type="term" value="F:DNA-binding transcription factor activity"/>
    <property type="evidence" value="ECO:0007669"/>
    <property type="project" value="TreeGrafter"/>
</dbReference>
<dbReference type="PANTHER" id="PTHR30055:SF238">
    <property type="entry name" value="MYCOFACTOCIN BIOSYNTHESIS TRANSCRIPTIONAL REGULATOR MFTR-RELATED"/>
    <property type="match status" value="1"/>
</dbReference>
<dbReference type="PROSITE" id="PS50977">
    <property type="entry name" value="HTH_TETR_2"/>
    <property type="match status" value="1"/>
</dbReference>
<reference evidence="7 8" key="1">
    <citation type="submission" date="2019-11" db="EMBL/GenBank/DDBJ databases">
        <authorList>
            <person name="Holert J."/>
        </authorList>
    </citation>
    <scope>NUCLEOTIDE SEQUENCE [LARGE SCALE GENOMIC DNA]</scope>
    <source>
        <strain evidence="7">BC8_1</strain>
    </source>
</reference>
<proteinExistence type="predicted"/>
<dbReference type="Proteomes" id="UP000430146">
    <property type="component" value="Unassembled WGS sequence"/>
</dbReference>
<dbReference type="InterPro" id="IPR023772">
    <property type="entry name" value="DNA-bd_HTH_TetR-type_CS"/>
</dbReference>
<evidence type="ECO:0000256" key="2">
    <source>
        <dbReference type="ARBA" id="ARBA00023125"/>
    </source>
</evidence>
<feature type="domain" description="HTH tetR-type" evidence="6">
    <location>
        <begin position="21"/>
        <end position="81"/>
    </location>
</feature>
<evidence type="ECO:0000313" key="8">
    <source>
        <dbReference type="Proteomes" id="UP000430146"/>
    </source>
</evidence>
<dbReference type="RefSeq" id="WP_159235519.1">
    <property type="nucleotide sequence ID" value="NZ_CACSIP010000076.1"/>
</dbReference>
<dbReference type="PRINTS" id="PR00455">
    <property type="entry name" value="HTHTETR"/>
</dbReference>
<dbReference type="InterPro" id="IPR009057">
    <property type="entry name" value="Homeodomain-like_sf"/>
</dbReference>
<keyword evidence="2 4" id="KW-0238">DNA-binding</keyword>
<dbReference type="GO" id="GO:0000976">
    <property type="term" value="F:transcription cis-regulatory region binding"/>
    <property type="evidence" value="ECO:0007669"/>
    <property type="project" value="TreeGrafter"/>
</dbReference>
<evidence type="ECO:0000256" key="4">
    <source>
        <dbReference type="PROSITE-ProRule" id="PRU00335"/>
    </source>
</evidence>
<evidence type="ECO:0000256" key="5">
    <source>
        <dbReference type="SAM" id="MobiDB-lite"/>
    </source>
</evidence>
<keyword evidence="3" id="KW-0804">Transcription</keyword>
<dbReference type="OrthoDB" id="4143918at2"/>
<accession>A0A5S9RBK7</accession>
<dbReference type="InterPro" id="IPR001647">
    <property type="entry name" value="HTH_TetR"/>
</dbReference>
<organism evidence="7 8">
    <name type="scientific">Mycolicibacterium vanbaalenii</name>
    <name type="common">Mycobacterium vanbaalenii</name>
    <dbReference type="NCBI Taxonomy" id="110539"/>
    <lineage>
        <taxon>Bacteria</taxon>
        <taxon>Bacillati</taxon>
        <taxon>Actinomycetota</taxon>
        <taxon>Actinomycetes</taxon>
        <taxon>Mycobacteriales</taxon>
        <taxon>Mycobacteriaceae</taxon>
        <taxon>Mycolicibacterium</taxon>
    </lineage>
</organism>
<dbReference type="Gene3D" id="1.10.10.60">
    <property type="entry name" value="Homeodomain-like"/>
    <property type="match status" value="1"/>
</dbReference>
<feature type="compositionally biased region" description="Polar residues" evidence="5">
    <location>
        <begin position="1"/>
        <end position="11"/>
    </location>
</feature>
<evidence type="ECO:0000313" key="7">
    <source>
        <dbReference type="EMBL" id="CAA0138324.1"/>
    </source>
</evidence>
<feature type="DNA-binding region" description="H-T-H motif" evidence="4">
    <location>
        <begin position="44"/>
        <end position="63"/>
    </location>
</feature>
<dbReference type="InterPro" id="IPR041347">
    <property type="entry name" value="MftR_C"/>
</dbReference>
<evidence type="ECO:0000256" key="3">
    <source>
        <dbReference type="ARBA" id="ARBA00023163"/>
    </source>
</evidence>
<dbReference type="Gene3D" id="1.10.357.10">
    <property type="entry name" value="Tetracycline Repressor, domain 2"/>
    <property type="match status" value="1"/>
</dbReference>
<evidence type="ECO:0000259" key="6">
    <source>
        <dbReference type="PROSITE" id="PS50977"/>
    </source>
</evidence>
<dbReference type="PROSITE" id="PS01081">
    <property type="entry name" value="HTH_TETR_1"/>
    <property type="match status" value="1"/>
</dbReference>
<keyword evidence="1" id="KW-0805">Transcription regulation</keyword>
<dbReference type="AlphaFoldDB" id="A0A5S9RBK7"/>
<keyword evidence="8" id="KW-1185">Reference proteome</keyword>
<feature type="region of interest" description="Disordered" evidence="5">
    <location>
        <begin position="1"/>
        <end position="20"/>
    </location>
</feature>
<gene>
    <name evidence="7" type="primary">mftR_2</name>
    <name evidence="7" type="ORF">AELLOGFF_02444</name>
</gene>
<protein>
    <submittedName>
        <fullName evidence="7">Mycofactocin biosynthesis transcriptional regulator MftR</fullName>
    </submittedName>
</protein>
<sequence length="197" mass="21632">MNSTDPASSDRSGGLRERKKTRTRLAIRREAFRLFEQQGYADTTVEQIAAAAEVSPRTLYRYFGGKEGLLLSDDHISPIVEAFVNAPANLGYVRAYRHAVTSVFGSLDPDQREDALTGQRILYTVPEARGLVYSAYLRLADLVATALLRRPDGPADEQERQVMASAIVGVIMVTSHGIPLPQAALEQALSVLDDRLC</sequence>
<dbReference type="InterPro" id="IPR050109">
    <property type="entry name" value="HTH-type_TetR-like_transc_reg"/>
</dbReference>
<dbReference type="PANTHER" id="PTHR30055">
    <property type="entry name" value="HTH-TYPE TRANSCRIPTIONAL REGULATOR RUTR"/>
    <property type="match status" value="1"/>
</dbReference>